<reference evidence="3" key="1">
    <citation type="journal article" date="2019" name="Int. J. Syst. Evol. Microbiol.">
        <title>The Global Catalogue of Microorganisms (GCM) 10K type strain sequencing project: providing services to taxonomists for standard genome sequencing and annotation.</title>
        <authorList>
            <consortium name="The Broad Institute Genomics Platform"/>
            <consortium name="The Broad Institute Genome Sequencing Center for Infectious Disease"/>
            <person name="Wu L."/>
            <person name="Ma J."/>
        </authorList>
    </citation>
    <scope>NUCLEOTIDE SEQUENCE [LARGE SCALE GENOMIC DNA]</scope>
    <source>
        <strain evidence="3">JCM 13244</strain>
    </source>
</reference>
<dbReference type="EMBL" id="BAAALR010000047">
    <property type="protein sequence ID" value="GAA1697518.1"/>
    <property type="molecule type" value="Genomic_DNA"/>
</dbReference>
<protein>
    <recommendedName>
        <fullName evidence="4">N-acetyltransferase domain-containing protein</fullName>
    </recommendedName>
</protein>
<keyword evidence="3" id="KW-1185">Reference proteome</keyword>
<evidence type="ECO:0000256" key="1">
    <source>
        <dbReference type="SAM" id="MobiDB-lite"/>
    </source>
</evidence>
<accession>A0ABP4U1R7</accession>
<feature type="region of interest" description="Disordered" evidence="1">
    <location>
        <begin position="80"/>
        <end position="99"/>
    </location>
</feature>
<dbReference type="InterPro" id="IPR016181">
    <property type="entry name" value="Acyl_CoA_acyltransferase"/>
</dbReference>
<dbReference type="Gene3D" id="3.40.630.30">
    <property type="match status" value="1"/>
</dbReference>
<evidence type="ECO:0008006" key="4">
    <source>
        <dbReference type="Google" id="ProtNLM"/>
    </source>
</evidence>
<name>A0ABP4U1R7_9ACTN</name>
<dbReference type="Proteomes" id="UP001499947">
    <property type="component" value="Unassembled WGS sequence"/>
</dbReference>
<evidence type="ECO:0000313" key="3">
    <source>
        <dbReference type="Proteomes" id="UP001499947"/>
    </source>
</evidence>
<comment type="caution">
    <text evidence="2">The sequence shown here is derived from an EMBL/GenBank/DDBJ whole genome shotgun (WGS) entry which is preliminary data.</text>
</comment>
<dbReference type="SUPFAM" id="SSF55729">
    <property type="entry name" value="Acyl-CoA N-acyltransferases (Nat)"/>
    <property type="match status" value="1"/>
</dbReference>
<proteinExistence type="predicted"/>
<dbReference type="RefSeq" id="WP_425519738.1">
    <property type="nucleotide sequence ID" value="NZ_BAAALR010000047.1"/>
</dbReference>
<feature type="region of interest" description="Disordered" evidence="1">
    <location>
        <begin position="112"/>
        <end position="163"/>
    </location>
</feature>
<organism evidence="2 3">
    <name type="scientific">Streptomyces yatensis</name>
    <dbReference type="NCBI Taxonomy" id="155177"/>
    <lineage>
        <taxon>Bacteria</taxon>
        <taxon>Bacillati</taxon>
        <taxon>Actinomycetota</taxon>
        <taxon>Actinomycetes</taxon>
        <taxon>Kitasatosporales</taxon>
        <taxon>Streptomycetaceae</taxon>
        <taxon>Streptomyces</taxon>
        <taxon>Streptomyces violaceusniger group</taxon>
    </lineage>
</organism>
<sequence length="163" mass="16867">MITATPCPAPLPPAFLARTSRVRGARPEDATALAELSRPFVRSGALRERPVALYATRAADFLVAEAPDGTVEGCVGLRAHPAETPCGGADNRADSGSTHDMAQDTMLTSAGLTGRHRGRAAAPAPPQSYGPVGPTFRENPEEVGGWSPRGGEGKWPAGDGRAN</sequence>
<evidence type="ECO:0000313" key="2">
    <source>
        <dbReference type="EMBL" id="GAA1697518.1"/>
    </source>
</evidence>
<gene>
    <name evidence="2" type="ORF">GCM10009680_42160</name>
</gene>